<feature type="compositionally biased region" description="Polar residues" evidence="13">
    <location>
        <begin position="17"/>
        <end position="44"/>
    </location>
</feature>
<dbReference type="CDD" id="cd17757">
    <property type="entry name" value="MCM6"/>
    <property type="match status" value="1"/>
</dbReference>
<dbReference type="PRINTS" id="PR01657">
    <property type="entry name" value="MCMFAMILY"/>
</dbReference>
<dbReference type="Gene3D" id="2.20.28.10">
    <property type="match status" value="1"/>
</dbReference>
<dbReference type="Pfam" id="PF00493">
    <property type="entry name" value="MCM"/>
    <property type="match status" value="1"/>
</dbReference>
<dbReference type="Gene3D" id="3.40.50.300">
    <property type="entry name" value="P-loop containing nucleotide triphosphate hydrolases"/>
    <property type="match status" value="1"/>
</dbReference>
<dbReference type="PANTHER" id="PTHR11630:SF43">
    <property type="entry name" value="DNA REPLICATION LICENSING FACTOR MCM6"/>
    <property type="match status" value="1"/>
</dbReference>
<gene>
    <name evidence="15" type="primary">MCM6</name>
    <name evidence="15" type="ORF">LTR69_002196</name>
</gene>
<dbReference type="PROSITE" id="PS00847">
    <property type="entry name" value="MCM_1"/>
    <property type="match status" value="1"/>
</dbReference>
<protein>
    <recommendedName>
        <fullName evidence="12">DNA replication licensing factor MCM6</fullName>
        <ecNumber evidence="12">3.6.4.12</ecNumber>
    </recommendedName>
</protein>
<keyword evidence="7 11" id="KW-0067">ATP-binding</keyword>
<evidence type="ECO:0000259" key="14">
    <source>
        <dbReference type="PROSITE" id="PS50051"/>
    </source>
</evidence>
<keyword evidence="4 11" id="KW-0547">Nucleotide-binding</keyword>
<dbReference type="InterPro" id="IPR012340">
    <property type="entry name" value="NA-bd_OB-fold"/>
</dbReference>
<dbReference type="SUPFAM" id="SSF50249">
    <property type="entry name" value="Nucleic acid-binding proteins"/>
    <property type="match status" value="1"/>
</dbReference>
<dbReference type="Pfam" id="PF17207">
    <property type="entry name" value="MCM_OB"/>
    <property type="match status" value="1"/>
</dbReference>
<comment type="caution">
    <text evidence="15">The sequence shown here is derived from an EMBL/GenBank/DDBJ whole genome shotgun (WGS) entry which is preliminary data.</text>
</comment>
<dbReference type="SMART" id="SM00350">
    <property type="entry name" value="MCM"/>
    <property type="match status" value="1"/>
</dbReference>
<feature type="domain" description="MCM C-terminal AAA(+) ATPase" evidence="14">
    <location>
        <begin position="478"/>
        <end position="684"/>
    </location>
</feature>
<dbReference type="EMBL" id="JAVRRF010000003">
    <property type="protein sequence ID" value="KAK5066848.1"/>
    <property type="molecule type" value="Genomic_DNA"/>
</dbReference>
<keyword evidence="10 12" id="KW-0131">Cell cycle</keyword>
<comment type="subunit">
    <text evidence="12">Component of the MCM2-7 complex.</text>
</comment>
<dbReference type="Gene3D" id="3.30.1640.10">
    <property type="entry name" value="mini-chromosome maintenance (MCM) complex, chain A, domain 1"/>
    <property type="match status" value="1"/>
</dbReference>
<dbReference type="SUPFAM" id="SSF52540">
    <property type="entry name" value="P-loop containing nucleoside triphosphate hydrolases"/>
    <property type="match status" value="1"/>
</dbReference>
<feature type="compositionally biased region" description="Basic and acidic residues" evidence="13">
    <location>
        <begin position="822"/>
        <end position="835"/>
    </location>
</feature>
<dbReference type="InterPro" id="IPR001208">
    <property type="entry name" value="MCM_dom"/>
</dbReference>
<reference evidence="15 16" key="1">
    <citation type="submission" date="2023-08" db="EMBL/GenBank/DDBJ databases">
        <title>Black Yeasts Isolated from many extreme environments.</title>
        <authorList>
            <person name="Coleine C."/>
            <person name="Stajich J.E."/>
            <person name="Selbmann L."/>
        </authorList>
    </citation>
    <scope>NUCLEOTIDE SEQUENCE [LARGE SCALE GENOMIC DNA]</scope>
    <source>
        <strain evidence="15 16">CCFEE 6328</strain>
    </source>
</reference>
<proteinExistence type="inferred from homology"/>
<comment type="function">
    <text evidence="12">Acts as component of the MCM2-7 complex (MCM complex) which is the replicative helicase essential for 'once per cell cycle' DNA replication initiation and elongation in eukaryotic cells. The active ATPase sites in the MCM2-7 ring are formed through the interaction surfaces of two neighboring subunits such that a critical structure of a conserved arginine finger motif is provided in trans relative to the ATP-binding site of the Walker A box of the adjacent subunit. The six ATPase active sites, however, are likely to contribute differentially to the complex helicase activity.</text>
</comment>
<evidence type="ECO:0000256" key="5">
    <source>
        <dbReference type="ARBA" id="ARBA00022801"/>
    </source>
</evidence>
<accession>A0ABR0JLQ2</accession>
<evidence type="ECO:0000256" key="10">
    <source>
        <dbReference type="ARBA" id="ARBA00023306"/>
    </source>
</evidence>
<evidence type="ECO:0000313" key="15">
    <source>
        <dbReference type="EMBL" id="KAK5066848.1"/>
    </source>
</evidence>
<name>A0ABR0JLQ2_9EURO</name>
<dbReference type="Pfam" id="PF18263">
    <property type="entry name" value="WHD_MCM6"/>
    <property type="match status" value="1"/>
</dbReference>
<dbReference type="EC" id="3.6.4.12" evidence="12"/>
<dbReference type="Gene3D" id="1.20.58.870">
    <property type="match status" value="1"/>
</dbReference>
<evidence type="ECO:0000256" key="12">
    <source>
        <dbReference type="RuleBase" id="RU368064"/>
    </source>
</evidence>
<organism evidence="15 16">
    <name type="scientific">Exophiala sideris</name>
    <dbReference type="NCBI Taxonomy" id="1016849"/>
    <lineage>
        <taxon>Eukaryota</taxon>
        <taxon>Fungi</taxon>
        <taxon>Dikarya</taxon>
        <taxon>Ascomycota</taxon>
        <taxon>Pezizomycotina</taxon>
        <taxon>Eurotiomycetes</taxon>
        <taxon>Chaetothyriomycetidae</taxon>
        <taxon>Chaetothyriales</taxon>
        <taxon>Herpotrichiellaceae</taxon>
        <taxon>Exophiala</taxon>
    </lineage>
</organism>
<comment type="subcellular location">
    <subcellularLocation>
        <location evidence="1 12">Nucleus</location>
    </subcellularLocation>
</comment>
<keyword evidence="8 11" id="KW-0238">DNA-binding</keyword>
<keyword evidence="9" id="KW-0539">Nucleus</keyword>
<evidence type="ECO:0000256" key="7">
    <source>
        <dbReference type="ARBA" id="ARBA00022840"/>
    </source>
</evidence>
<dbReference type="Gene3D" id="2.40.50.140">
    <property type="entry name" value="Nucleic acid-binding proteins"/>
    <property type="match status" value="1"/>
</dbReference>
<feature type="compositionally biased region" description="Acidic residues" evidence="13">
    <location>
        <begin position="794"/>
        <end position="805"/>
    </location>
</feature>
<dbReference type="InterPro" id="IPR027925">
    <property type="entry name" value="MCM_N"/>
</dbReference>
<sequence length="955" mass="105983">MASLVDSILNSDPLGPTPSSQRRPQNDIPSSSRARPVPSESNGIPSEADIFPDDEIAAVARGRNRNPLDRNVSQVADRAGERVQQAFEDFLESHIEDPSSSALPPSSELKTDKYYINQIHGLREFQLSTLYVDYRHLLSYKEGPILADAIANQYYRFLPFLTKALHSLLAKHEPIYFKDHRQMTSNASQAGTSMAGNATSEGSSQGDKTLNQQTDKLFTLAFYNLPLVSRVRQLRTDQIGKLLSISGTVTRTSEVRPELALGTFICEACNTTVPNVEQTFRYTEPNVCPNLTCGNKVAWRLDIQNSTFVDWQRCRIQENSSEIPTGSMPRTMDVILRGEQVERTKPGEKCIFTGTLIVVPDVSQLGIPGVRPEASKDNRNFRGADAGGAGVTGLKALGVRDLTYRMAFLACFSCPDTTTPGQAANQLNGQSTNILNSLHQTDLFDQYDSGERAQEAYLETLTHEEIEDLKYMVHSDKIYSRLVQSIAPTVYGHEIIKKGLLLQLLGGVSKMTPEGMALRGDINICVVGDPSTSKSQFLKYIASFQPRAVYTSGKASSAAGLTAAVVKDEETGEHTIEAGALMLSDSGTCCIDEFDKMDISDQVAIHEAMEQQTISIAKAGIHATLNARTSILAAANPIGGRYNRKTTLRANINMSAPIMSRFDLFFVVLDECNENIDRHLAEHIVNLHMLKDDFVQPEFSTEQLQRYIRFARTFKPRFTPEAMNLLVQKYKDLRAADSGGLGRNSYRITVRQLESLIRLSEAIAKANCVEDITVPMVLEAFDLLRQSIITVEKDDVDVEDDEEEPAQPNEPEHEDGDSPMADGEHDEQPEARADDTPAPGRATTKITFEKYHEIQNMLASRIRDEEDQNGEGPEHEELLLWYLEQMESSISNEDELNAERSLAKKVLKRMVKDNVIISIRGEGLVGNDDQDQDAAANSTRLSYALHPNCGIFDDE</sequence>
<dbReference type="Pfam" id="PF14551">
    <property type="entry name" value="MCM_N"/>
    <property type="match status" value="1"/>
</dbReference>
<dbReference type="GO" id="GO:0003678">
    <property type="term" value="F:DNA helicase activity"/>
    <property type="evidence" value="ECO:0007669"/>
    <property type="project" value="UniProtKB-EC"/>
</dbReference>
<evidence type="ECO:0000256" key="2">
    <source>
        <dbReference type="ARBA" id="ARBA00008010"/>
    </source>
</evidence>
<evidence type="ECO:0000256" key="3">
    <source>
        <dbReference type="ARBA" id="ARBA00022705"/>
    </source>
</evidence>
<dbReference type="InterPro" id="IPR031327">
    <property type="entry name" value="MCM"/>
</dbReference>
<evidence type="ECO:0000256" key="9">
    <source>
        <dbReference type="ARBA" id="ARBA00023242"/>
    </source>
</evidence>
<feature type="region of interest" description="Disordered" evidence="13">
    <location>
        <begin position="1"/>
        <end position="51"/>
    </location>
</feature>
<dbReference type="InterPro" id="IPR041562">
    <property type="entry name" value="MCM_lid"/>
</dbReference>
<evidence type="ECO:0000313" key="16">
    <source>
        <dbReference type="Proteomes" id="UP001345691"/>
    </source>
</evidence>
<dbReference type="InterPro" id="IPR008049">
    <property type="entry name" value="MCM6"/>
</dbReference>
<comment type="catalytic activity">
    <reaction evidence="12">
        <text>ATP + H2O = ADP + phosphate + H(+)</text>
        <dbReference type="Rhea" id="RHEA:13065"/>
        <dbReference type="ChEBI" id="CHEBI:15377"/>
        <dbReference type="ChEBI" id="CHEBI:15378"/>
        <dbReference type="ChEBI" id="CHEBI:30616"/>
        <dbReference type="ChEBI" id="CHEBI:43474"/>
        <dbReference type="ChEBI" id="CHEBI:456216"/>
        <dbReference type="EC" id="3.6.4.12"/>
    </reaction>
</comment>
<evidence type="ECO:0000256" key="6">
    <source>
        <dbReference type="ARBA" id="ARBA00022806"/>
    </source>
</evidence>
<dbReference type="PANTHER" id="PTHR11630">
    <property type="entry name" value="DNA REPLICATION LICENSING FACTOR MCM FAMILY MEMBER"/>
    <property type="match status" value="1"/>
</dbReference>
<evidence type="ECO:0000256" key="13">
    <source>
        <dbReference type="SAM" id="MobiDB-lite"/>
    </source>
</evidence>
<dbReference type="GO" id="GO:0016787">
    <property type="term" value="F:hydrolase activity"/>
    <property type="evidence" value="ECO:0007669"/>
    <property type="project" value="UniProtKB-KW"/>
</dbReference>
<dbReference type="PRINTS" id="PR01662">
    <property type="entry name" value="MCMPROTEIN6"/>
</dbReference>
<keyword evidence="3 12" id="KW-0235">DNA replication</keyword>
<evidence type="ECO:0000256" key="8">
    <source>
        <dbReference type="ARBA" id="ARBA00023125"/>
    </source>
</evidence>
<dbReference type="InterPro" id="IPR018525">
    <property type="entry name" value="MCM_CS"/>
</dbReference>
<keyword evidence="16" id="KW-1185">Reference proteome</keyword>
<dbReference type="Pfam" id="PF17855">
    <property type="entry name" value="MCM_lid"/>
    <property type="match status" value="1"/>
</dbReference>
<keyword evidence="6 12" id="KW-0347">Helicase</keyword>
<evidence type="ECO:0000256" key="1">
    <source>
        <dbReference type="ARBA" id="ARBA00004123"/>
    </source>
</evidence>
<dbReference type="InterPro" id="IPR041024">
    <property type="entry name" value="Mcm6_C"/>
</dbReference>
<feature type="region of interest" description="Disordered" evidence="13">
    <location>
        <begin position="794"/>
        <end position="847"/>
    </location>
</feature>
<evidence type="ECO:0000256" key="11">
    <source>
        <dbReference type="RuleBase" id="RU004070"/>
    </source>
</evidence>
<dbReference type="InterPro" id="IPR033762">
    <property type="entry name" value="MCM_OB"/>
</dbReference>
<keyword evidence="5 12" id="KW-0378">Hydrolase</keyword>
<dbReference type="InterPro" id="IPR027417">
    <property type="entry name" value="P-loop_NTPase"/>
</dbReference>
<dbReference type="Proteomes" id="UP001345691">
    <property type="component" value="Unassembled WGS sequence"/>
</dbReference>
<comment type="similarity">
    <text evidence="2 11">Belongs to the MCM family.</text>
</comment>
<feature type="region of interest" description="Disordered" evidence="13">
    <location>
        <begin position="187"/>
        <end position="208"/>
    </location>
</feature>
<dbReference type="PROSITE" id="PS50051">
    <property type="entry name" value="MCM_2"/>
    <property type="match status" value="1"/>
</dbReference>
<evidence type="ECO:0000256" key="4">
    <source>
        <dbReference type="ARBA" id="ARBA00022741"/>
    </source>
</evidence>